<protein>
    <recommendedName>
        <fullName evidence="9">DUF86 domain-containing protein</fullName>
    </recommendedName>
</protein>
<evidence type="ECO:0008006" key="9">
    <source>
        <dbReference type="Google" id="ProtNLM"/>
    </source>
</evidence>
<keyword evidence="2" id="KW-1277">Toxin-antitoxin system</keyword>
<evidence type="ECO:0000256" key="6">
    <source>
        <dbReference type="ARBA" id="ARBA00024207"/>
    </source>
</evidence>
<dbReference type="GO" id="GO:0000166">
    <property type="term" value="F:nucleotide binding"/>
    <property type="evidence" value="ECO:0007669"/>
    <property type="project" value="UniProtKB-KW"/>
</dbReference>
<comment type="caution">
    <text evidence="7">The sequence shown here is derived from an EMBL/GenBank/DDBJ whole genome shotgun (WGS) entry which is preliminary data.</text>
</comment>
<sequence length="114" mass="13510">MPKNKRDYNLYIADIEECIKSIELYTKDLTFEKFKNNKMAIDAVVRNIEIIGEAANNIPKEIKVKHSEVPWNKIIGMRNKIIHEYFGVDIKIIWKTIQRRIPELKKLINKIKSL</sequence>
<evidence type="ECO:0000256" key="3">
    <source>
        <dbReference type="ARBA" id="ARBA00022722"/>
    </source>
</evidence>
<dbReference type="Pfam" id="PF01934">
    <property type="entry name" value="HepT-like"/>
    <property type="match status" value="1"/>
</dbReference>
<evidence type="ECO:0000256" key="4">
    <source>
        <dbReference type="ARBA" id="ARBA00022741"/>
    </source>
</evidence>
<dbReference type="PANTHER" id="PTHR34139:SF1">
    <property type="entry name" value="RNASE MJ1380-RELATED"/>
    <property type="match status" value="1"/>
</dbReference>
<evidence type="ECO:0000313" key="8">
    <source>
        <dbReference type="Proteomes" id="UP000178122"/>
    </source>
</evidence>
<gene>
    <name evidence="7" type="ORF">A2912_03325</name>
</gene>
<dbReference type="GO" id="GO:0016787">
    <property type="term" value="F:hydrolase activity"/>
    <property type="evidence" value="ECO:0007669"/>
    <property type="project" value="UniProtKB-KW"/>
</dbReference>
<reference evidence="7 8" key="1">
    <citation type="journal article" date="2016" name="Nat. Commun.">
        <title>Thousands of microbial genomes shed light on interconnected biogeochemical processes in an aquifer system.</title>
        <authorList>
            <person name="Anantharaman K."/>
            <person name="Brown C.T."/>
            <person name="Hug L.A."/>
            <person name="Sharon I."/>
            <person name="Castelle C.J."/>
            <person name="Probst A.J."/>
            <person name="Thomas B.C."/>
            <person name="Singh A."/>
            <person name="Wilkins M.J."/>
            <person name="Karaoz U."/>
            <person name="Brodie E.L."/>
            <person name="Williams K.H."/>
            <person name="Hubbard S.S."/>
            <person name="Banfield J.F."/>
        </authorList>
    </citation>
    <scope>NUCLEOTIDE SEQUENCE [LARGE SCALE GENOMIC DNA]</scope>
</reference>
<proteinExistence type="inferred from homology"/>
<dbReference type="InterPro" id="IPR051813">
    <property type="entry name" value="HepT_RNase_toxin"/>
</dbReference>
<accession>A0A1G1YUG4</accession>
<keyword evidence="5" id="KW-0378">Hydrolase</keyword>
<keyword evidence="3" id="KW-0540">Nuclease</keyword>
<name>A0A1G1YUG4_9BACT</name>
<keyword evidence="1" id="KW-0597">Phosphoprotein</keyword>
<dbReference type="Gene3D" id="1.20.120.580">
    <property type="entry name" value="bsu32300-like"/>
    <property type="match status" value="1"/>
</dbReference>
<dbReference type="EMBL" id="MHIN01000003">
    <property type="protein sequence ID" value="OGY55984.1"/>
    <property type="molecule type" value="Genomic_DNA"/>
</dbReference>
<keyword evidence="4" id="KW-0547">Nucleotide-binding</keyword>
<dbReference type="PANTHER" id="PTHR34139">
    <property type="entry name" value="UPF0331 PROTEIN MJ0127"/>
    <property type="match status" value="1"/>
</dbReference>
<dbReference type="GO" id="GO:0110001">
    <property type="term" value="C:toxin-antitoxin complex"/>
    <property type="evidence" value="ECO:0007669"/>
    <property type="project" value="InterPro"/>
</dbReference>
<dbReference type="InterPro" id="IPR037038">
    <property type="entry name" value="HepT-like_sf"/>
</dbReference>
<evidence type="ECO:0000256" key="2">
    <source>
        <dbReference type="ARBA" id="ARBA00022649"/>
    </source>
</evidence>
<dbReference type="AlphaFoldDB" id="A0A1G1YUG4"/>
<dbReference type="GO" id="GO:0004540">
    <property type="term" value="F:RNA nuclease activity"/>
    <property type="evidence" value="ECO:0007669"/>
    <property type="project" value="InterPro"/>
</dbReference>
<evidence type="ECO:0000256" key="5">
    <source>
        <dbReference type="ARBA" id="ARBA00022801"/>
    </source>
</evidence>
<evidence type="ECO:0000256" key="1">
    <source>
        <dbReference type="ARBA" id="ARBA00022553"/>
    </source>
</evidence>
<comment type="similarity">
    <text evidence="6">Belongs to the HepT RNase toxin family.</text>
</comment>
<dbReference type="Proteomes" id="UP000178122">
    <property type="component" value="Unassembled WGS sequence"/>
</dbReference>
<evidence type="ECO:0000313" key="7">
    <source>
        <dbReference type="EMBL" id="OGY55984.1"/>
    </source>
</evidence>
<organism evidence="7 8">
    <name type="scientific">Candidatus Buchananbacteria bacterium RIFCSPLOWO2_01_FULL_40_23b</name>
    <dbReference type="NCBI Taxonomy" id="1797544"/>
    <lineage>
        <taxon>Bacteria</taxon>
        <taxon>Candidatus Buchananiibacteriota</taxon>
    </lineage>
</organism>
<dbReference type="InterPro" id="IPR008201">
    <property type="entry name" value="HepT-like"/>
</dbReference>